<organism evidence="1 2">
    <name type="scientific">Naganishia cerealis</name>
    <dbReference type="NCBI Taxonomy" id="610337"/>
    <lineage>
        <taxon>Eukaryota</taxon>
        <taxon>Fungi</taxon>
        <taxon>Dikarya</taxon>
        <taxon>Basidiomycota</taxon>
        <taxon>Agaricomycotina</taxon>
        <taxon>Tremellomycetes</taxon>
        <taxon>Filobasidiales</taxon>
        <taxon>Filobasidiaceae</taxon>
        <taxon>Naganishia</taxon>
    </lineage>
</organism>
<sequence length="402" mass="45356">MISFSYPSPRVSQLDADILDSELVSLLKQQLSSISHLHRGWWTYELQPELWSLLLNLVVFRLTVWKKGTSYGLGLQNLQLSNFKNGKIIGYSKRTALLAVIIGDYLFTKFQSYLYSVDEADVADAEKSSFALFGTVKRLILTNRTKILTSVSSSLRVLNLVNFTLFLISGRYSTLIHRVLGISLTPVVSDLLKFNGSNVNFEFQNRQLVWNTMTEFLVFILPLLQLKKLRRMSSKMLLPYRKKAKKSQDEETFSSAYSNLPISQCAICHNNSEKRARSLGKTPSSLSSFPITNPHVTNCGHIYCYICIATKFNAIENNDGDEEGCLRCGLKLTWFEEYGSKAGDVDEDAIMVMYEEEEPDMSEKLSAINESSPEASDDSSEDEDLSQCSEGEDFGADEAFEL</sequence>
<proteinExistence type="predicted"/>
<name>A0ACC2W510_9TREE</name>
<reference evidence="1" key="1">
    <citation type="submission" date="2023-04" db="EMBL/GenBank/DDBJ databases">
        <title>Draft Genome sequencing of Naganishia species isolated from polar environments using Oxford Nanopore Technology.</title>
        <authorList>
            <person name="Leo P."/>
            <person name="Venkateswaran K."/>
        </authorList>
    </citation>
    <scope>NUCLEOTIDE SEQUENCE</scope>
    <source>
        <strain evidence="1">MNA-CCFEE 5261</strain>
    </source>
</reference>
<evidence type="ECO:0000313" key="1">
    <source>
        <dbReference type="EMBL" id="KAJ9106506.1"/>
    </source>
</evidence>
<keyword evidence="2" id="KW-1185">Reference proteome</keyword>
<dbReference type="Proteomes" id="UP001241377">
    <property type="component" value="Unassembled WGS sequence"/>
</dbReference>
<protein>
    <submittedName>
        <fullName evidence="1">Uncharacterized protein</fullName>
    </submittedName>
</protein>
<evidence type="ECO:0000313" key="2">
    <source>
        <dbReference type="Proteomes" id="UP001241377"/>
    </source>
</evidence>
<comment type="caution">
    <text evidence="1">The sequence shown here is derived from an EMBL/GenBank/DDBJ whole genome shotgun (WGS) entry which is preliminary data.</text>
</comment>
<dbReference type="EMBL" id="JASBWR010000030">
    <property type="protein sequence ID" value="KAJ9106506.1"/>
    <property type="molecule type" value="Genomic_DNA"/>
</dbReference>
<accession>A0ACC2W510</accession>
<gene>
    <name evidence="1" type="ORF">QFC19_003236</name>
</gene>